<dbReference type="InterPro" id="IPR020019">
    <property type="entry name" value="AcTrfase_PglD-like"/>
</dbReference>
<feature type="domain" description="PglD N-terminal" evidence="4">
    <location>
        <begin position="4"/>
        <end position="78"/>
    </location>
</feature>
<protein>
    <recommendedName>
        <fullName evidence="4">PglD N-terminal domain-containing protein</fullName>
    </recommendedName>
</protein>
<dbReference type="EMBL" id="LUKF01000005">
    <property type="protein sequence ID" value="KYG69894.1"/>
    <property type="molecule type" value="Genomic_DNA"/>
</dbReference>
<feature type="site" description="Increases basicity of active site His" evidence="2">
    <location>
        <position position="138"/>
    </location>
</feature>
<organism evidence="5 6">
    <name type="scientific">Bdellovibrio bacteriovorus</name>
    <dbReference type="NCBI Taxonomy" id="959"/>
    <lineage>
        <taxon>Bacteria</taxon>
        <taxon>Pseudomonadati</taxon>
        <taxon>Bdellovibrionota</taxon>
        <taxon>Bdellovibrionia</taxon>
        <taxon>Bdellovibrionales</taxon>
        <taxon>Pseudobdellovibrionaceae</taxon>
        <taxon>Bdellovibrio</taxon>
    </lineage>
</organism>
<dbReference type="PANTHER" id="PTHR43300">
    <property type="entry name" value="ACETYLTRANSFERASE"/>
    <property type="match status" value="1"/>
</dbReference>
<dbReference type="NCBIfam" id="TIGR03570">
    <property type="entry name" value="NeuD_NnaD"/>
    <property type="match status" value="1"/>
</dbReference>
<dbReference type="RefSeq" id="WP_063243106.1">
    <property type="nucleotide sequence ID" value="NZ_LUKF01000005.1"/>
</dbReference>
<feature type="active site" description="Proton acceptor" evidence="2">
    <location>
        <position position="137"/>
    </location>
</feature>
<dbReference type="AlphaFoldDB" id="A0A150WTU7"/>
<dbReference type="PANTHER" id="PTHR43300:SF7">
    <property type="entry name" value="UDP-N-ACETYLBACILLOSAMINE N-ACETYLTRANSFERASE"/>
    <property type="match status" value="1"/>
</dbReference>
<dbReference type="InterPro" id="IPR011004">
    <property type="entry name" value="Trimer_LpxA-like_sf"/>
</dbReference>
<dbReference type="SUPFAM" id="SSF51161">
    <property type="entry name" value="Trimeric LpxA-like enzymes"/>
    <property type="match status" value="1"/>
</dbReference>
<name>A0A150WTU7_BDEBC</name>
<accession>A0A150WTU7</accession>
<evidence type="ECO:0000313" key="6">
    <source>
        <dbReference type="Proteomes" id="UP000075391"/>
    </source>
</evidence>
<reference evidence="5 6" key="1">
    <citation type="submission" date="2016-03" db="EMBL/GenBank/DDBJ databases">
        <authorList>
            <person name="Ploux O."/>
        </authorList>
    </citation>
    <scope>NUCLEOTIDE SEQUENCE [LARGE SCALE GENOMIC DNA]</scope>
    <source>
        <strain evidence="5 6">BER2</strain>
    </source>
</reference>
<evidence type="ECO:0000259" key="4">
    <source>
        <dbReference type="Pfam" id="PF17836"/>
    </source>
</evidence>
<dbReference type="CDD" id="cd03360">
    <property type="entry name" value="LbH_AT_putative"/>
    <property type="match status" value="1"/>
</dbReference>
<dbReference type="InterPro" id="IPR041561">
    <property type="entry name" value="PglD_N"/>
</dbReference>
<dbReference type="Pfam" id="PF17836">
    <property type="entry name" value="PglD_N"/>
    <property type="match status" value="1"/>
</dbReference>
<dbReference type="InterPro" id="IPR050179">
    <property type="entry name" value="Trans_hexapeptide_repeat"/>
</dbReference>
<comment type="similarity">
    <text evidence="1">Belongs to the transferase hexapeptide repeat family.</text>
</comment>
<feature type="binding site" evidence="3">
    <location>
        <position position="70"/>
    </location>
    <ligand>
        <name>substrate</name>
    </ligand>
</feature>
<proteinExistence type="inferred from homology"/>
<dbReference type="Gene3D" id="2.160.10.10">
    <property type="entry name" value="Hexapeptide repeat proteins"/>
    <property type="match status" value="1"/>
</dbReference>
<dbReference type="Gene3D" id="3.40.50.20">
    <property type="match status" value="1"/>
</dbReference>
<dbReference type="Proteomes" id="UP000075391">
    <property type="component" value="Unassembled WGS sequence"/>
</dbReference>
<evidence type="ECO:0000256" key="3">
    <source>
        <dbReference type="PIRSR" id="PIRSR620019-2"/>
    </source>
</evidence>
<evidence type="ECO:0000313" key="5">
    <source>
        <dbReference type="EMBL" id="KYG69894.1"/>
    </source>
</evidence>
<evidence type="ECO:0000256" key="1">
    <source>
        <dbReference type="ARBA" id="ARBA00007274"/>
    </source>
</evidence>
<feature type="binding site" evidence="3">
    <location>
        <position position="146"/>
    </location>
    <ligand>
        <name>acetyl-CoA</name>
        <dbReference type="ChEBI" id="CHEBI:57288"/>
    </ligand>
</feature>
<sequence>MESILVFGCGGHSKVVSDVIQREGNYRIAAYYDENPKNKMFLGTPVYSTKADLQTAMISGNIKSAAIAIGSNEVRRKFSLMAQDLGLKLPVIVDPSAIISQNVRLGRGTVVMPGAIVNTDTQILEGTILNTASVVEHDCVIGAYTHIAPGSVLCGGVHVGEMSLIGARTVAIPLTKIGAYCSIGAGSVVVREIPNNSCAYGNPARAK</sequence>
<dbReference type="OrthoDB" id="5295698at2"/>
<gene>
    <name evidence="5" type="ORF">AZI85_15995</name>
</gene>
<comment type="caution">
    <text evidence="5">The sequence shown here is derived from an EMBL/GenBank/DDBJ whole genome shotgun (WGS) entry which is preliminary data.</text>
</comment>
<evidence type="ECO:0000256" key="2">
    <source>
        <dbReference type="PIRSR" id="PIRSR620019-1"/>
    </source>
</evidence>